<feature type="transmembrane region" description="Helical" evidence="2">
    <location>
        <begin position="200"/>
        <end position="218"/>
    </location>
</feature>
<dbReference type="InterPro" id="IPR036259">
    <property type="entry name" value="MFS_trans_sf"/>
</dbReference>
<comment type="caution">
    <text evidence="3">The sequence shown here is derived from an EMBL/GenBank/DDBJ whole genome shotgun (WGS) entry which is preliminary data.</text>
</comment>
<feature type="compositionally biased region" description="Low complexity" evidence="1">
    <location>
        <begin position="14"/>
        <end position="29"/>
    </location>
</feature>
<feature type="transmembrane region" description="Helical" evidence="2">
    <location>
        <begin position="337"/>
        <end position="358"/>
    </location>
</feature>
<keyword evidence="2" id="KW-0472">Membrane</keyword>
<feature type="region of interest" description="Disordered" evidence="1">
    <location>
        <begin position="1"/>
        <end position="31"/>
    </location>
</feature>
<dbReference type="PANTHER" id="PTHR23542:SF1">
    <property type="entry name" value="MAJOR FACILITATOR SUPERFAMILY (MFS) PROFILE DOMAIN-CONTAINING PROTEIN"/>
    <property type="match status" value="1"/>
</dbReference>
<proteinExistence type="predicted"/>
<dbReference type="AlphaFoldDB" id="A0A8J3K9M3"/>
<feature type="transmembrane region" description="Helical" evidence="2">
    <location>
        <begin position="251"/>
        <end position="276"/>
    </location>
</feature>
<dbReference type="EMBL" id="BONH01000005">
    <property type="protein sequence ID" value="GIF96674.1"/>
    <property type="molecule type" value="Genomic_DNA"/>
</dbReference>
<evidence type="ECO:0000256" key="1">
    <source>
        <dbReference type="SAM" id="MobiDB-lite"/>
    </source>
</evidence>
<feature type="transmembrane region" description="Helical" evidence="2">
    <location>
        <begin position="110"/>
        <end position="129"/>
    </location>
</feature>
<dbReference type="GO" id="GO:0022857">
    <property type="term" value="F:transmembrane transporter activity"/>
    <property type="evidence" value="ECO:0007669"/>
    <property type="project" value="InterPro"/>
</dbReference>
<evidence type="ECO:0000256" key="2">
    <source>
        <dbReference type="SAM" id="Phobius"/>
    </source>
</evidence>
<feature type="transmembrane region" description="Helical" evidence="2">
    <location>
        <begin position="77"/>
        <end position="98"/>
    </location>
</feature>
<organism evidence="3 4">
    <name type="scientific">Catellatospora citrea</name>
    <dbReference type="NCBI Taxonomy" id="53366"/>
    <lineage>
        <taxon>Bacteria</taxon>
        <taxon>Bacillati</taxon>
        <taxon>Actinomycetota</taxon>
        <taxon>Actinomycetes</taxon>
        <taxon>Micromonosporales</taxon>
        <taxon>Micromonosporaceae</taxon>
        <taxon>Catellatospora</taxon>
    </lineage>
</organism>
<feature type="transmembrane region" description="Helical" evidence="2">
    <location>
        <begin position="312"/>
        <end position="331"/>
    </location>
</feature>
<dbReference type="Proteomes" id="UP000659904">
    <property type="component" value="Unassembled WGS sequence"/>
</dbReference>
<protein>
    <submittedName>
        <fullName evidence="3">MFS transporter</fullName>
    </submittedName>
</protein>
<dbReference type="PANTHER" id="PTHR23542">
    <property type="match status" value="1"/>
</dbReference>
<feature type="transmembrane region" description="Helical" evidence="2">
    <location>
        <begin position="400"/>
        <end position="419"/>
    </location>
</feature>
<dbReference type="InterPro" id="IPR011701">
    <property type="entry name" value="MFS"/>
</dbReference>
<keyword evidence="2" id="KW-1133">Transmembrane helix</keyword>
<feature type="transmembrane region" description="Helical" evidence="2">
    <location>
        <begin position="170"/>
        <end position="194"/>
    </location>
</feature>
<dbReference type="Pfam" id="PF07690">
    <property type="entry name" value="MFS_1"/>
    <property type="match status" value="1"/>
</dbReference>
<evidence type="ECO:0000313" key="4">
    <source>
        <dbReference type="Proteomes" id="UP000659904"/>
    </source>
</evidence>
<dbReference type="RefSeq" id="WP_120319611.1">
    <property type="nucleotide sequence ID" value="NZ_BONH01000005.1"/>
</dbReference>
<dbReference type="Gene3D" id="1.20.1250.20">
    <property type="entry name" value="MFS general substrate transporter like domains"/>
    <property type="match status" value="1"/>
</dbReference>
<dbReference type="SUPFAM" id="SSF103473">
    <property type="entry name" value="MFS general substrate transporter"/>
    <property type="match status" value="1"/>
</dbReference>
<accession>A0A8J3K9M3</accession>
<gene>
    <name evidence="3" type="ORF">Cci01nite_17680</name>
</gene>
<keyword evidence="2" id="KW-0812">Transmembrane</keyword>
<sequence length="433" mass="44228">MSQSTALKTPIVNETAEPPETGTGTSPDTKPAKNALVAALQDQTMRGPLFWSIIGRSPIYLVAIALVVATTSRGSTYLSAGLLLAGYTLGVALLAPFVARRVDRYGQPSVLLITGIVYPVALIGFVYAANASLTTQLACVVVAGATNPPLSGCIRSLWSTSGSTMERVGLSIEAVLGEVFSIGGPLLLSLVLFWGSADTALILGGLLAGVGAIGFAMTRASRATRATKAQREATGERDPLGALRSPGLVRLLFVLATCGVAAGVYNVAVPAFVTAHGSAQDIGLIFGVWGIGGIIGGLWYGSHTLRQPADRAFAIGLLAMGACAALVLLAWDNWSIAAALFLLGAVGAPVTAISYQLVARTARADYVTEAFTWAITVSLAGSAVGAQLGGLVINASDTEATLLAVVVIMVAAAAGAYAMQHRFADSVEAEPAA</sequence>
<keyword evidence="4" id="KW-1185">Reference proteome</keyword>
<feature type="transmembrane region" description="Helical" evidence="2">
    <location>
        <begin position="282"/>
        <end position="300"/>
    </location>
</feature>
<name>A0A8J3K9M3_9ACTN</name>
<reference evidence="3 4" key="1">
    <citation type="submission" date="2021-01" db="EMBL/GenBank/DDBJ databases">
        <title>Whole genome shotgun sequence of Catellatospora citrea NBRC 14495.</title>
        <authorList>
            <person name="Komaki H."/>
            <person name="Tamura T."/>
        </authorList>
    </citation>
    <scope>NUCLEOTIDE SEQUENCE [LARGE SCALE GENOMIC DNA]</scope>
    <source>
        <strain evidence="3 4">NBRC 14495</strain>
    </source>
</reference>
<feature type="transmembrane region" description="Helical" evidence="2">
    <location>
        <begin position="49"/>
        <end position="71"/>
    </location>
</feature>
<feature type="transmembrane region" description="Helical" evidence="2">
    <location>
        <begin position="370"/>
        <end position="394"/>
    </location>
</feature>
<evidence type="ECO:0000313" key="3">
    <source>
        <dbReference type="EMBL" id="GIF96674.1"/>
    </source>
</evidence>